<dbReference type="SUPFAM" id="SSF75005">
    <property type="entry name" value="Arabinanase/levansucrase/invertase"/>
    <property type="match status" value="2"/>
</dbReference>
<feature type="site" description="Important for catalytic activity, responsible for pKa modulation of the active site Glu and correct orientation of both the proton donor and substrate" evidence="10">
    <location>
        <position position="149"/>
    </location>
</feature>
<dbReference type="Proteomes" id="UP001431776">
    <property type="component" value="Unassembled WGS sequence"/>
</dbReference>
<dbReference type="Gene3D" id="2.115.10.20">
    <property type="entry name" value="Glycosyl hydrolase domain, family 43"/>
    <property type="match status" value="2"/>
</dbReference>
<evidence type="ECO:0000256" key="1">
    <source>
        <dbReference type="ARBA" id="ARBA00001462"/>
    </source>
</evidence>
<sequence length="847" mass="95650">MKMHSLHVLVLTCVTVLLAGQGRAESARNPVLWADVPDVAAIRVGDTYYMASTTMHMSPGLPIMKSKNLVNWELVGYAYDTLADNEALRLENGRNAYGRGSWAPCLRYHNGTFYASTFSATSGRTHIYTTADIEKGPWKETAFAPSLHDHSLFFDDDGRVYMLYGVGNLRLTELEPDLSGIKKGGFNEVVIPNASAVAGPNISLQAEGSQMRKIDGRYYVMNITWPRGGVRTQILHRADKITGPYESKLILQDQGVAQGCLIDTPDGKWYALLFQDNGAVGRSPWLVPVKWEDGWPVLGADGKAPTTLDIDVDHQGLGNLVTSDEFNRKSREPLPLAWQWNHNPDNRYWSIGERSGYLRLTTGRVDSDVLQARNMLTQRTFGPVSSATTKIEVGNMKDGDCAGLIALQRRYGFVGVKRQGDSKSIVMVSAQSNTPEEVQSIPLTQQTVHLRIDCDFRDRTDKAYFYYSLDGETWTEIGSVLQMAYTLPHFMGYRFGLFNFASETAGGFVDFDYYRIGDELVSAAVSADAPRLPFAAPLKWTSTDVLIRPISDETHTIVSVKDPTVVRYNDLWHVYATVYSTSARTWNMVYLNFADWSDAPNAKLHFLDRNPNMGGYKCAPHLFYFTPHEKWYLVYQTQPPAYSTTDDISKPETWTAPQRFFDRQPASMPRLPIDYHVICDDTHAYLFFTGDDGNFYRSRTRIEDFPKGMSDPEIAIRDHRNNLFEGSITYKIKGTDTYLTIIEALNPARYYRAWTSDRLDGQWTPVSDADSWQTPFAGINNVTFEDGVAPWTRDISHGELIRDGYDEKMILDPDNLQFLYQGRDPASGGRYELLPYQLGLLRLDRTP</sequence>
<dbReference type="Pfam" id="PF04616">
    <property type="entry name" value="Glyco_hydro_43"/>
    <property type="match status" value="1"/>
</dbReference>
<organism evidence="13 14">
    <name type="scientific">Anaerobaca lacustris</name>
    <dbReference type="NCBI Taxonomy" id="3044600"/>
    <lineage>
        <taxon>Bacteria</taxon>
        <taxon>Pseudomonadati</taxon>
        <taxon>Planctomycetota</taxon>
        <taxon>Phycisphaerae</taxon>
        <taxon>Sedimentisphaerales</taxon>
        <taxon>Anaerobacaceae</taxon>
        <taxon>Anaerobaca</taxon>
    </lineage>
</organism>
<dbReference type="PANTHER" id="PTHR42812">
    <property type="entry name" value="BETA-XYLOSIDASE"/>
    <property type="match status" value="1"/>
</dbReference>
<dbReference type="Gene3D" id="2.60.120.200">
    <property type="match status" value="1"/>
</dbReference>
<feature type="domain" description="Beta-xylosidase C-terminal Concanavalin A-like" evidence="12">
    <location>
        <begin position="324"/>
        <end position="515"/>
    </location>
</feature>
<dbReference type="SUPFAM" id="SSF49899">
    <property type="entry name" value="Concanavalin A-like lectins/glucanases"/>
    <property type="match status" value="1"/>
</dbReference>
<evidence type="ECO:0000259" key="12">
    <source>
        <dbReference type="Pfam" id="PF17851"/>
    </source>
</evidence>
<evidence type="ECO:0000313" key="13">
    <source>
        <dbReference type="EMBL" id="MDI6448015.1"/>
    </source>
</evidence>
<keyword evidence="8" id="KW-0326">Glycosidase</keyword>
<comment type="subcellular location">
    <subcellularLocation>
        <location evidence="2">Secreted</location>
    </subcellularLocation>
</comment>
<dbReference type="InterPro" id="IPR006710">
    <property type="entry name" value="Glyco_hydro_43"/>
</dbReference>
<feature type="signal peptide" evidence="11">
    <location>
        <begin position="1"/>
        <end position="19"/>
    </location>
</feature>
<dbReference type="InterPro" id="IPR013320">
    <property type="entry name" value="ConA-like_dom_sf"/>
</dbReference>
<name>A0AAW6TTN2_9BACT</name>
<evidence type="ECO:0000256" key="11">
    <source>
        <dbReference type="SAM" id="SignalP"/>
    </source>
</evidence>
<dbReference type="Pfam" id="PF03664">
    <property type="entry name" value="Glyco_hydro_62"/>
    <property type="match status" value="1"/>
</dbReference>
<feature type="active site" description="Proton donor" evidence="9">
    <location>
        <position position="207"/>
    </location>
</feature>
<dbReference type="InterPro" id="IPR005193">
    <property type="entry name" value="GH62_arabinosidase"/>
</dbReference>
<keyword evidence="14" id="KW-1185">Reference proteome</keyword>
<evidence type="ECO:0000256" key="10">
    <source>
        <dbReference type="PIRSR" id="PIRSR606710-2"/>
    </source>
</evidence>
<comment type="caution">
    <text evidence="13">The sequence shown here is derived from an EMBL/GenBank/DDBJ whole genome shotgun (WGS) entry which is preliminary data.</text>
</comment>
<feature type="chain" id="PRO_5043599704" description="non-reducing end alpha-L-arabinofuranosidase" evidence="11">
    <location>
        <begin position="20"/>
        <end position="847"/>
    </location>
</feature>
<dbReference type="GO" id="GO:0046556">
    <property type="term" value="F:alpha-L-arabinofuranosidase activity"/>
    <property type="evidence" value="ECO:0007669"/>
    <property type="project" value="UniProtKB-EC"/>
</dbReference>
<accession>A0AAW6TTN2</accession>
<dbReference type="CDD" id="cd08987">
    <property type="entry name" value="GH62"/>
    <property type="match status" value="1"/>
</dbReference>
<evidence type="ECO:0000256" key="3">
    <source>
        <dbReference type="ARBA" id="ARBA00009865"/>
    </source>
</evidence>
<dbReference type="Pfam" id="PF17851">
    <property type="entry name" value="GH43_C2"/>
    <property type="match status" value="1"/>
</dbReference>
<gene>
    <name evidence="13" type="ORF">QJ522_03070</name>
</gene>
<keyword evidence="6 11" id="KW-0732">Signal</keyword>
<evidence type="ECO:0000256" key="9">
    <source>
        <dbReference type="PIRSR" id="PIRSR606710-1"/>
    </source>
</evidence>
<comment type="catalytic activity">
    <reaction evidence="1">
        <text>Hydrolysis of terminal non-reducing alpha-L-arabinofuranoside residues in alpha-L-arabinosides.</text>
        <dbReference type="EC" id="3.2.1.55"/>
    </reaction>
</comment>
<dbReference type="EC" id="3.2.1.55" evidence="4"/>
<dbReference type="PANTHER" id="PTHR42812:SF12">
    <property type="entry name" value="BETA-XYLOSIDASE-RELATED"/>
    <property type="match status" value="1"/>
</dbReference>
<feature type="active site" description="Proton acceptor" evidence="9">
    <location>
        <position position="38"/>
    </location>
</feature>
<evidence type="ECO:0000256" key="2">
    <source>
        <dbReference type="ARBA" id="ARBA00004613"/>
    </source>
</evidence>
<evidence type="ECO:0000256" key="7">
    <source>
        <dbReference type="ARBA" id="ARBA00022801"/>
    </source>
</evidence>
<evidence type="ECO:0000256" key="8">
    <source>
        <dbReference type="ARBA" id="ARBA00023295"/>
    </source>
</evidence>
<dbReference type="GO" id="GO:0046373">
    <property type="term" value="P:L-arabinose metabolic process"/>
    <property type="evidence" value="ECO:0007669"/>
    <property type="project" value="InterPro"/>
</dbReference>
<protein>
    <recommendedName>
        <fullName evidence="4">non-reducing end alpha-L-arabinofuranosidase</fullName>
        <ecNumber evidence="4">3.2.1.55</ecNumber>
    </recommendedName>
</protein>
<dbReference type="InterPro" id="IPR051795">
    <property type="entry name" value="Glycosyl_Hydrlase_43"/>
</dbReference>
<dbReference type="EMBL" id="JASCXX010000003">
    <property type="protein sequence ID" value="MDI6448015.1"/>
    <property type="molecule type" value="Genomic_DNA"/>
</dbReference>
<evidence type="ECO:0000313" key="14">
    <source>
        <dbReference type="Proteomes" id="UP001431776"/>
    </source>
</evidence>
<reference evidence="13" key="1">
    <citation type="submission" date="2023-05" db="EMBL/GenBank/DDBJ databases">
        <title>Anaerotaeda fermentans gen. nov., sp. nov., a novel anaerobic planctomycete of the new family within the order Sedimentisphaerales isolated from Taman Peninsula, Russia.</title>
        <authorList>
            <person name="Khomyakova M.A."/>
            <person name="Merkel A.Y."/>
            <person name="Slobodkin A.I."/>
        </authorList>
    </citation>
    <scope>NUCLEOTIDE SEQUENCE</scope>
    <source>
        <strain evidence="13">M17dextr</strain>
    </source>
</reference>
<keyword evidence="7 13" id="KW-0378">Hydrolase</keyword>
<evidence type="ECO:0000256" key="6">
    <source>
        <dbReference type="ARBA" id="ARBA00022729"/>
    </source>
</evidence>
<comment type="similarity">
    <text evidence="3">Belongs to the glycosyl hydrolase 43 family.</text>
</comment>
<dbReference type="InterPro" id="IPR041542">
    <property type="entry name" value="GH43_C2"/>
</dbReference>
<dbReference type="InterPro" id="IPR023296">
    <property type="entry name" value="Glyco_hydro_beta-prop_sf"/>
</dbReference>
<proteinExistence type="inferred from homology"/>
<dbReference type="AlphaFoldDB" id="A0AAW6TTN2"/>
<dbReference type="CDD" id="cd09001">
    <property type="entry name" value="GH43_FsAxh1-like"/>
    <property type="match status" value="1"/>
</dbReference>
<keyword evidence="5" id="KW-0964">Secreted</keyword>
<dbReference type="GO" id="GO:0005576">
    <property type="term" value="C:extracellular region"/>
    <property type="evidence" value="ECO:0007669"/>
    <property type="project" value="UniProtKB-SubCell"/>
</dbReference>
<evidence type="ECO:0000256" key="4">
    <source>
        <dbReference type="ARBA" id="ARBA00012670"/>
    </source>
</evidence>
<evidence type="ECO:0000256" key="5">
    <source>
        <dbReference type="ARBA" id="ARBA00022525"/>
    </source>
</evidence>